<evidence type="ECO:0000256" key="8">
    <source>
        <dbReference type="PROSITE-ProRule" id="PRU00703"/>
    </source>
</evidence>
<dbReference type="Pfam" id="PF03471">
    <property type="entry name" value="CorC_HlyC"/>
    <property type="match status" value="1"/>
</dbReference>
<dbReference type="SMART" id="SM01091">
    <property type="entry name" value="CorC_HlyC"/>
    <property type="match status" value="1"/>
</dbReference>
<dbReference type="Pfam" id="PF01595">
    <property type="entry name" value="CNNM"/>
    <property type="match status" value="1"/>
</dbReference>
<dbReference type="InterPro" id="IPR016169">
    <property type="entry name" value="FAD-bd_PCMH_sub2"/>
</dbReference>
<dbReference type="InterPro" id="IPR005170">
    <property type="entry name" value="Transptr-assoc_dom"/>
</dbReference>
<keyword evidence="4" id="KW-0677">Repeat</keyword>
<evidence type="ECO:0000256" key="1">
    <source>
        <dbReference type="ARBA" id="ARBA00004141"/>
    </source>
</evidence>
<feature type="domain" description="CNNM transmembrane" evidence="13">
    <location>
        <begin position="1"/>
        <end position="179"/>
    </location>
</feature>
<evidence type="ECO:0000313" key="14">
    <source>
        <dbReference type="EMBL" id="MBM7620864.1"/>
    </source>
</evidence>
<comment type="similarity">
    <text evidence="2">Belongs to the UPF0053 family.</text>
</comment>
<feature type="transmembrane region" description="Helical" evidence="10">
    <location>
        <begin position="114"/>
        <end position="139"/>
    </location>
</feature>
<evidence type="ECO:0000256" key="6">
    <source>
        <dbReference type="ARBA" id="ARBA00023122"/>
    </source>
</evidence>
<dbReference type="PROSITE" id="PS51846">
    <property type="entry name" value="CNNM"/>
    <property type="match status" value="1"/>
</dbReference>
<dbReference type="InterPro" id="IPR044751">
    <property type="entry name" value="Ion_transp-like_CBS"/>
</dbReference>
<evidence type="ECO:0000256" key="4">
    <source>
        <dbReference type="ARBA" id="ARBA00022737"/>
    </source>
</evidence>
<dbReference type="SUPFAM" id="SSF56176">
    <property type="entry name" value="FAD-binding/transporter-associated domain-like"/>
    <property type="match status" value="1"/>
</dbReference>
<keyword evidence="6 8" id="KW-0129">CBS domain</keyword>
<dbReference type="EMBL" id="JAFBED010000005">
    <property type="protein sequence ID" value="MBM7620864.1"/>
    <property type="molecule type" value="Genomic_DNA"/>
</dbReference>
<comment type="caution">
    <text evidence="14">The sequence shown here is derived from an EMBL/GenBank/DDBJ whole genome shotgun (WGS) entry which is preliminary data.</text>
</comment>
<evidence type="ECO:0000313" key="15">
    <source>
        <dbReference type="Proteomes" id="UP000737402"/>
    </source>
</evidence>
<evidence type="ECO:0000256" key="5">
    <source>
        <dbReference type="ARBA" id="ARBA00022989"/>
    </source>
</evidence>
<accession>A0ABS2P1N7</accession>
<dbReference type="PANTHER" id="PTHR22777">
    <property type="entry name" value="HEMOLYSIN-RELATED"/>
    <property type="match status" value="1"/>
</dbReference>
<dbReference type="PANTHER" id="PTHR22777:SF17">
    <property type="entry name" value="UPF0053 PROTEIN SLL0260"/>
    <property type="match status" value="1"/>
</dbReference>
<evidence type="ECO:0000256" key="10">
    <source>
        <dbReference type="SAM" id="Phobius"/>
    </source>
</evidence>
<dbReference type="InterPro" id="IPR036318">
    <property type="entry name" value="FAD-bd_PCMH-like_sf"/>
</dbReference>
<keyword evidence="11" id="KW-0732">Signal</keyword>
<dbReference type="SUPFAM" id="SSF54631">
    <property type="entry name" value="CBS-domain pair"/>
    <property type="match status" value="1"/>
</dbReference>
<dbReference type="PROSITE" id="PS51371">
    <property type="entry name" value="CBS"/>
    <property type="match status" value="1"/>
</dbReference>
<evidence type="ECO:0000256" key="9">
    <source>
        <dbReference type="PROSITE-ProRule" id="PRU01193"/>
    </source>
</evidence>
<dbReference type="Gene3D" id="3.30.465.10">
    <property type="match status" value="1"/>
</dbReference>
<gene>
    <name evidence="14" type="ORF">JOC95_002719</name>
</gene>
<dbReference type="Gene3D" id="3.10.580.10">
    <property type="entry name" value="CBS-domain"/>
    <property type="match status" value="1"/>
</dbReference>
<evidence type="ECO:0000256" key="2">
    <source>
        <dbReference type="ARBA" id="ARBA00006337"/>
    </source>
</evidence>
<organism evidence="14 15">
    <name type="scientific">Sutcliffiella tianshenii</name>
    <dbReference type="NCBI Taxonomy" id="1463404"/>
    <lineage>
        <taxon>Bacteria</taxon>
        <taxon>Bacillati</taxon>
        <taxon>Bacillota</taxon>
        <taxon>Bacilli</taxon>
        <taxon>Bacillales</taxon>
        <taxon>Bacillaceae</taxon>
        <taxon>Sutcliffiella</taxon>
    </lineage>
</organism>
<dbReference type="InterPro" id="IPR000644">
    <property type="entry name" value="CBS_dom"/>
</dbReference>
<evidence type="ECO:0000259" key="13">
    <source>
        <dbReference type="PROSITE" id="PS51846"/>
    </source>
</evidence>
<feature type="transmembrane region" description="Helical" evidence="10">
    <location>
        <begin position="84"/>
        <end position="102"/>
    </location>
</feature>
<feature type="transmembrane region" description="Helical" evidence="10">
    <location>
        <begin position="54"/>
        <end position="77"/>
    </location>
</feature>
<reference evidence="14 15" key="1">
    <citation type="submission" date="2021-01" db="EMBL/GenBank/DDBJ databases">
        <title>Genomic Encyclopedia of Type Strains, Phase IV (KMG-IV): sequencing the most valuable type-strain genomes for metagenomic binning, comparative biology and taxonomic classification.</title>
        <authorList>
            <person name="Goeker M."/>
        </authorList>
    </citation>
    <scope>NUCLEOTIDE SEQUENCE [LARGE SCALE GENOMIC DNA]</scope>
    <source>
        <strain evidence="14 15">DSM 25879</strain>
    </source>
</reference>
<feature type="signal peptide" evidence="11">
    <location>
        <begin position="1"/>
        <end position="21"/>
    </location>
</feature>
<dbReference type="InterPro" id="IPR046342">
    <property type="entry name" value="CBS_dom_sf"/>
</dbReference>
<dbReference type="InterPro" id="IPR002550">
    <property type="entry name" value="CNNM"/>
</dbReference>
<dbReference type="RefSeq" id="WP_204417036.1">
    <property type="nucleotide sequence ID" value="NZ_JAFBED010000005.1"/>
</dbReference>
<dbReference type="CDD" id="cd04590">
    <property type="entry name" value="CBS_pair_CorC_HlyC_assoc"/>
    <property type="match status" value="1"/>
</dbReference>
<dbReference type="Pfam" id="PF00571">
    <property type="entry name" value="CBS"/>
    <property type="match status" value="1"/>
</dbReference>
<protein>
    <submittedName>
        <fullName evidence="14">Mg2+/Co2+ transporter CorB</fullName>
    </submittedName>
</protein>
<keyword evidence="5 9" id="KW-1133">Transmembrane helix</keyword>
<name>A0ABS2P1N7_9BACI</name>
<evidence type="ECO:0000256" key="11">
    <source>
        <dbReference type="SAM" id="SignalP"/>
    </source>
</evidence>
<proteinExistence type="inferred from homology"/>
<keyword evidence="7 9" id="KW-0472">Membrane</keyword>
<dbReference type="Proteomes" id="UP000737402">
    <property type="component" value="Unassembled WGS sequence"/>
</dbReference>
<feature type="domain" description="CBS" evidence="12">
    <location>
        <begin position="263"/>
        <end position="321"/>
    </location>
</feature>
<sequence>MIIALLFFLFMSFFLSGSETALTAVNKMKVHTQAENNDPRSKKLLKLISKPDEFITAILIGNNIANIMLPTLVTLIAIQYDYNVGVATAVLTVVIIIFAEVLPKSIAATFANRVAYIVSPVISLLLIVLKPLIFLLSLFTNSVIRMLSRGMIKEATLSKEELKTMVDIGLTEGTFYQEESQIIKGAIDFHTKDVRDALKTPRIEIHGLPCEVTFEEARNFVMDSSYTRYPVYKENMDNIVGVFHAKLLLNWSIEPDLTIRDFMDKSPLFVAESTNIEKVFKMMLKEKKHLAIVIDEYGGTTGIISHEDIIEAMIGLEIEDETDEDSDILIDELTENQIICHGKISIRRFNEVFKTKVPEDEDTIAGFFLKEVGHIPEVGQTMEYHHLHFEVVVMEDNVLKQVKVTKKTKLQTEPH</sequence>
<keyword evidence="15" id="KW-1185">Reference proteome</keyword>
<comment type="subcellular location">
    <subcellularLocation>
        <location evidence="1">Membrane</location>
        <topology evidence="1">Multi-pass membrane protein</topology>
    </subcellularLocation>
</comment>
<feature type="chain" id="PRO_5047171964" evidence="11">
    <location>
        <begin position="22"/>
        <end position="415"/>
    </location>
</feature>
<evidence type="ECO:0000259" key="12">
    <source>
        <dbReference type="PROSITE" id="PS51371"/>
    </source>
</evidence>
<keyword evidence="3 9" id="KW-0812">Transmembrane</keyword>
<evidence type="ECO:0000256" key="7">
    <source>
        <dbReference type="ARBA" id="ARBA00023136"/>
    </source>
</evidence>
<evidence type="ECO:0000256" key="3">
    <source>
        <dbReference type="ARBA" id="ARBA00022692"/>
    </source>
</evidence>